<organism evidence="1 2">
    <name type="scientific">Halobacterium jilantaiense</name>
    <dbReference type="NCBI Taxonomy" id="355548"/>
    <lineage>
        <taxon>Archaea</taxon>
        <taxon>Methanobacteriati</taxon>
        <taxon>Methanobacteriota</taxon>
        <taxon>Stenosarchaea group</taxon>
        <taxon>Halobacteria</taxon>
        <taxon>Halobacteriales</taxon>
        <taxon>Halobacteriaceae</taxon>
        <taxon>Halobacterium</taxon>
    </lineage>
</organism>
<keyword evidence="1" id="KW-0378">Hydrolase</keyword>
<dbReference type="InterPro" id="IPR029055">
    <property type="entry name" value="Ntn_hydrolases_N"/>
</dbReference>
<dbReference type="AlphaFoldDB" id="A0A1I0P527"/>
<reference evidence="1 2" key="1">
    <citation type="submission" date="2016-10" db="EMBL/GenBank/DDBJ databases">
        <authorList>
            <person name="de Groot N.N."/>
        </authorList>
    </citation>
    <scope>NUCLEOTIDE SEQUENCE [LARGE SCALE GENOMIC DNA]</scope>
    <source>
        <strain evidence="1 2">CGMCC 1.5337</strain>
    </source>
</reference>
<dbReference type="EMBL" id="FOJA01000001">
    <property type="protein sequence ID" value="SEW09356.1"/>
    <property type="molecule type" value="Genomic_DNA"/>
</dbReference>
<dbReference type="STRING" id="355548.SAMN04487945_1399"/>
<keyword evidence="2" id="KW-1185">Reference proteome</keyword>
<dbReference type="Proteomes" id="UP000198518">
    <property type="component" value="Unassembled WGS sequence"/>
</dbReference>
<proteinExistence type="predicted"/>
<name>A0A1I0P527_9EURY</name>
<sequence length="226" mass="23885">MTFSLCVRAETPDGPAFGVGVATDAPAVGALAPYVSHRGAVSTQSFVNVRLGRRGVELLDDLAVSDALSGVLARDDYRSLRQLHGVDARGDTYAFTGEDCEPWTGHVVRDDEGVTAAGNMLANGETLDDTVEAFLGSADDASNDPVPDADLVPRLVDALAAGRDAGGDGRGHTSAAVKVKAPQATAYHDLRVDEHETPIEELRRVYEAAEAASDTFTESRKSRIFD</sequence>
<dbReference type="PANTHER" id="PTHR39328:SF1">
    <property type="entry name" value="BLL2871 PROTEIN"/>
    <property type="match status" value="1"/>
</dbReference>
<dbReference type="InterPro" id="IPR010430">
    <property type="entry name" value="DUF1028"/>
</dbReference>
<evidence type="ECO:0000313" key="1">
    <source>
        <dbReference type="EMBL" id="SEW09356.1"/>
    </source>
</evidence>
<dbReference type="GO" id="GO:0016787">
    <property type="term" value="F:hydrolase activity"/>
    <property type="evidence" value="ECO:0007669"/>
    <property type="project" value="UniProtKB-KW"/>
</dbReference>
<dbReference type="SUPFAM" id="SSF56235">
    <property type="entry name" value="N-terminal nucleophile aminohydrolases (Ntn hydrolases)"/>
    <property type="match status" value="1"/>
</dbReference>
<gene>
    <name evidence="1" type="ORF">SAMN04487945_1399</name>
</gene>
<accession>A0A1I0P527</accession>
<dbReference type="Gene3D" id="3.60.20.10">
    <property type="entry name" value="Glutamine Phosphoribosylpyrophosphate, subunit 1, domain 1"/>
    <property type="match status" value="1"/>
</dbReference>
<evidence type="ECO:0000313" key="2">
    <source>
        <dbReference type="Proteomes" id="UP000198518"/>
    </source>
</evidence>
<dbReference type="OrthoDB" id="311454at2157"/>
<dbReference type="RefSeq" id="WP_089668628.1">
    <property type="nucleotide sequence ID" value="NZ_FOJA01000001.1"/>
</dbReference>
<protein>
    <submittedName>
        <fullName evidence="1">Uncharacterized conserved protein, Ntn-hydrolase superfamily</fullName>
    </submittedName>
</protein>
<dbReference type="Pfam" id="PF06267">
    <property type="entry name" value="DUF1028"/>
    <property type="match status" value="1"/>
</dbReference>
<dbReference type="PANTHER" id="PTHR39328">
    <property type="entry name" value="BLL2871 PROTEIN"/>
    <property type="match status" value="1"/>
</dbReference>